<reference evidence="5 6" key="2">
    <citation type="submission" date="2018-11" db="EMBL/GenBank/DDBJ databases">
        <authorList>
            <consortium name="Pathogen Informatics"/>
        </authorList>
    </citation>
    <scope>NUCLEOTIDE SEQUENCE [LARGE SCALE GENOMIC DNA]</scope>
</reference>
<evidence type="ECO:0000313" key="7">
    <source>
        <dbReference type="WBParaSite" id="ASIM_0000482001-mRNA-1"/>
    </source>
</evidence>
<sequence length="203" mass="23213">MTFQPAVDISNIMVQYDVKADSERFLARDTEAKAEAIKRDRANALLRPHRNSGYERTGEICTAKFDGSDEEVLYKVMLTKTDLSYGLYGFHNYYRMELIKRKGSDLHILFTNWGRIGDANGQYQRTPFGSLAAGHDEFCSVFRSKTGNDFTNIANFEEKPNKYRLVTADPNAAIDFSDLTIELDTDQTQAIMDIDSVYKFIRD</sequence>
<keyword evidence="3" id="KW-0520">NAD</keyword>
<dbReference type="InterPro" id="IPR036930">
    <property type="entry name" value="WGR_dom_sf"/>
</dbReference>
<dbReference type="InterPro" id="IPR008893">
    <property type="entry name" value="WGR_domain"/>
</dbReference>
<keyword evidence="6" id="KW-1185">Reference proteome</keyword>
<feature type="domain" description="WGR" evidence="4">
    <location>
        <begin position="69"/>
        <end position="163"/>
    </location>
</feature>
<organism evidence="7">
    <name type="scientific">Anisakis simplex</name>
    <name type="common">Herring worm</name>
    <dbReference type="NCBI Taxonomy" id="6269"/>
    <lineage>
        <taxon>Eukaryota</taxon>
        <taxon>Metazoa</taxon>
        <taxon>Ecdysozoa</taxon>
        <taxon>Nematoda</taxon>
        <taxon>Chromadorea</taxon>
        <taxon>Rhabditida</taxon>
        <taxon>Spirurina</taxon>
        <taxon>Ascaridomorpha</taxon>
        <taxon>Ascaridoidea</taxon>
        <taxon>Anisakidae</taxon>
        <taxon>Anisakis</taxon>
        <taxon>Anisakis simplex complex</taxon>
    </lineage>
</organism>
<accession>A0A0M3JB46</accession>
<evidence type="ECO:0000259" key="4">
    <source>
        <dbReference type="PROSITE" id="PS51977"/>
    </source>
</evidence>
<dbReference type="GO" id="GO:0005730">
    <property type="term" value="C:nucleolus"/>
    <property type="evidence" value="ECO:0007669"/>
    <property type="project" value="TreeGrafter"/>
</dbReference>
<dbReference type="PROSITE" id="PS51977">
    <property type="entry name" value="WGR"/>
    <property type="match status" value="1"/>
</dbReference>
<dbReference type="WBParaSite" id="ASIM_0000482001-mRNA-1">
    <property type="protein sequence ID" value="ASIM_0000482001-mRNA-1"/>
    <property type="gene ID" value="ASIM_0000482001"/>
</dbReference>
<protein>
    <submittedName>
        <fullName evidence="7">WGR domain-containing protein</fullName>
    </submittedName>
</protein>
<dbReference type="PANTHER" id="PTHR10459">
    <property type="entry name" value="DNA LIGASE"/>
    <property type="match status" value="1"/>
</dbReference>
<dbReference type="AlphaFoldDB" id="A0A0M3JB46"/>
<evidence type="ECO:0000256" key="2">
    <source>
        <dbReference type="ARBA" id="ARBA00022679"/>
    </source>
</evidence>
<dbReference type="CDD" id="cd07997">
    <property type="entry name" value="WGR_PARP"/>
    <property type="match status" value="1"/>
</dbReference>
<dbReference type="GO" id="GO:1990404">
    <property type="term" value="F:NAD+-protein mono-ADP-ribosyltransferase activity"/>
    <property type="evidence" value="ECO:0007669"/>
    <property type="project" value="TreeGrafter"/>
</dbReference>
<gene>
    <name evidence="5" type="ORF">ASIM_LOCUS4627</name>
</gene>
<proteinExistence type="predicted"/>
<dbReference type="GO" id="GO:0003950">
    <property type="term" value="F:NAD+ poly-ADP-ribosyltransferase activity"/>
    <property type="evidence" value="ECO:0007669"/>
    <property type="project" value="TreeGrafter"/>
</dbReference>
<keyword evidence="1" id="KW-0328">Glycosyltransferase</keyword>
<keyword evidence="2" id="KW-0808">Transferase</keyword>
<evidence type="ECO:0000256" key="1">
    <source>
        <dbReference type="ARBA" id="ARBA00022676"/>
    </source>
</evidence>
<dbReference type="SMART" id="SM00773">
    <property type="entry name" value="WGR"/>
    <property type="match status" value="1"/>
</dbReference>
<dbReference type="OrthoDB" id="5833044at2759"/>
<name>A0A0M3JB46_ANISI</name>
<dbReference type="InterPro" id="IPR050800">
    <property type="entry name" value="ARTD/PARP"/>
</dbReference>
<evidence type="ECO:0000256" key="3">
    <source>
        <dbReference type="ARBA" id="ARBA00023027"/>
    </source>
</evidence>
<dbReference type="SUPFAM" id="SSF142921">
    <property type="entry name" value="WGR domain-like"/>
    <property type="match status" value="1"/>
</dbReference>
<dbReference type="PANTHER" id="PTHR10459:SF117">
    <property type="entry name" value="POLY [ADP-RIBOSE] POLYMERASE TANKYRASE"/>
    <property type="match status" value="1"/>
</dbReference>
<evidence type="ECO:0000313" key="5">
    <source>
        <dbReference type="EMBL" id="VDK24203.1"/>
    </source>
</evidence>
<dbReference type="GO" id="GO:0006302">
    <property type="term" value="P:double-strand break repair"/>
    <property type="evidence" value="ECO:0007669"/>
    <property type="project" value="TreeGrafter"/>
</dbReference>
<dbReference type="EMBL" id="UYRR01008254">
    <property type="protein sequence ID" value="VDK24203.1"/>
    <property type="molecule type" value="Genomic_DNA"/>
</dbReference>
<evidence type="ECO:0000313" key="6">
    <source>
        <dbReference type="Proteomes" id="UP000267096"/>
    </source>
</evidence>
<dbReference type="Pfam" id="PF05406">
    <property type="entry name" value="WGR"/>
    <property type="match status" value="1"/>
</dbReference>
<dbReference type="Proteomes" id="UP000267096">
    <property type="component" value="Unassembled WGS sequence"/>
</dbReference>
<dbReference type="GO" id="GO:0070212">
    <property type="term" value="P:protein poly-ADP-ribosylation"/>
    <property type="evidence" value="ECO:0007669"/>
    <property type="project" value="TreeGrafter"/>
</dbReference>
<reference evidence="7" key="1">
    <citation type="submission" date="2017-02" db="UniProtKB">
        <authorList>
            <consortium name="WormBaseParasite"/>
        </authorList>
    </citation>
    <scope>IDENTIFICATION</scope>
</reference>